<dbReference type="InterPro" id="IPR009091">
    <property type="entry name" value="RCC1/BLIP-II"/>
</dbReference>
<dbReference type="InterPro" id="IPR051210">
    <property type="entry name" value="Ub_ligase/GEF_domain"/>
</dbReference>
<keyword evidence="4" id="KW-1185">Reference proteome</keyword>
<dbReference type="EMBL" id="JAHMUF010000016">
    <property type="protein sequence ID" value="KAG7192772.1"/>
    <property type="molecule type" value="Genomic_DNA"/>
</dbReference>
<dbReference type="PANTHER" id="PTHR22870">
    <property type="entry name" value="REGULATOR OF CHROMOSOME CONDENSATION"/>
    <property type="match status" value="1"/>
</dbReference>
<evidence type="ECO:0000313" key="4">
    <source>
        <dbReference type="Proteomes" id="UP000790833"/>
    </source>
</evidence>
<dbReference type="SUPFAM" id="SSF50985">
    <property type="entry name" value="RCC1/BLIP-II"/>
    <property type="match status" value="1"/>
</dbReference>
<dbReference type="InterPro" id="IPR000408">
    <property type="entry name" value="Reg_chr_condens"/>
</dbReference>
<sequence length="425" mass="47156">MIKHSVFPARNGPLRGVPIPLNVQSLNNWSIRLIHSTGFSFITLLQPEVDTKAQLYYTGYQWRDTPYSQSSVPPGPNERDVITTTSAPNTRLPAMISLPGYHPMNLTYSRDSTTNYHTPETAYLSPLMITGDDMGGKSDNESNIRKLDPLIQVECGRQHVMGMSGQGRIWVWDAGIPGHSAVELDIAKVIKSFSGGKLLRATKIRCSWNANSCYVPGLGIIVWNGRESVTEEGIKKVEFGQWAQLVPNTQYVKDYACVFEDIVYIDSMGRNINHYHEGKTEAISSVGLDLLSPHKEDVKLDQDEEEYSRLLACYDKFIATTTYSRTVVYNVREKSGVTIELPVEAAPLVDIAMGDYHYLALAADGELYAWGHESRGCGCLGVEAQRTNQDLNIPKPKLVQKPVPGKWLAVTAGGWQSAGIFVEDV</sequence>
<dbReference type="PROSITE" id="PS50012">
    <property type="entry name" value="RCC1_3"/>
    <property type="match status" value="1"/>
</dbReference>
<dbReference type="AlphaFoldDB" id="A0A9P7V7Q8"/>
<gene>
    <name evidence="3" type="ORF">KQ657_001555</name>
</gene>
<dbReference type="PANTHER" id="PTHR22870:SF408">
    <property type="entry name" value="OS09G0560450 PROTEIN"/>
    <property type="match status" value="1"/>
</dbReference>
<protein>
    <recommendedName>
        <fullName evidence="5">RCC1/BLIP-II protein</fullName>
    </recommendedName>
</protein>
<proteinExistence type="predicted"/>
<organism evidence="3 4">
    <name type="scientific">Scheffersomyces spartinae</name>
    <dbReference type="NCBI Taxonomy" id="45513"/>
    <lineage>
        <taxon>Eukaryota</taxon>
        <taxon>Fungi</taxon>
        <taxon>Dikarya</taxon>
        <taxon>Ascomycota</taxon>
        <taxon>Saccharomycotina</taxon>
        <taxon>Pichiomycetes</taxon>
        <taxon>Debaryomycetaceae</taxon>
        <taxon>Scheffersomyces</taxon>
    </lineage>
</organism>
<dbReference type="Pfam" id="PF13540">
    <property type="entry name" value="RCC1_2"/>
    <property type="match status" value="1"/>
</dbReference>
<evidence type="ECO:0000313" key="3">
    <source>
        <dbReference type="EMBL" id="KAG7192772.1"/>
    </source>
</evidence>
<comment type="caution">
    <text evidence="3">The sequence shown here is derived from an EMBL/GenBank/DDBJ whole genome shotgun (WGS) entry which is preliminary data.</text>
</comment>
<name>A0A9P7V7Q8_9ASCO</name>
<dbReference type="Proteomes" id="UP000790833">
    <property type="component" value="Unassembled WGS sequence"/>
</dbReference>
<evidence type="ECO:0000256" key="2">
    <source>
        <dbReference type="PROSITE-ProRule" id="PRU00235"/>
    </source>
</evidence>
<reference evidence="3" key="1">
    <citation type="submission" date="2021-03" db="EMBL/GenBank/DDBJ databases">
        <authorList>
            <person name="Palmer J.M."/>
        </authorList>
    </citation>
    <scope>NUCLEOTIDE SEQUENCE</scope>
    <source>
        <strain evidence="3">ARV_011</strain>
    </source>
</reference>
<keyword evidence="1" id="KW-0677">Repeat</keyword>
<dbReference type="OrthoDB" id="61110at2759"/>
<dbReference type="RefSeq" id="XP_043048322.1">
    <property type="nucleotide sequence ID" value="XM_043192350.1"/>
</dbReference>
<accession>A0A9P7V7Q8</accession>
<feature type="repeat" description="RCC1" evidence="2">
    <location>
        <begin position="365"/>
        <end position="423"/>
    </location>
</feature>
<evidence type="ECO:0008006" key="5">
    <source>
        <dbReference type="Google" id="ProtNLM"/>
    </source>
</evidence>
<dbReference type="Gene3D" id="2.130.10.30">
    <property type="entry name" value="Regulator of chromosome condensation 1/beta-lactamase-inhibitor protein II"/>
    <property type="match status" value="1"/>
</dbReference>
<evidence type="ECO:0000256" key="1">
    <source>
        <dbReference type="ARBA" id="ARBA00022737"/>
    </source>
</evidence>
<dbReference type="GeneID" id="66114929"/>